<feature type="region of interest" description="Disordered" evidence="1">
    <location>
        <begin position="1"/>
        <end position="46"/>
    </location>
</feature>
<protein>
    <submittedName>
        <fullName evidence="2">1628_t:CDS:1</fullName>
    </submittedName>
</protein>
<evidence type="ECO:0000313" key="2">
    <source>
        <dbReference type="EMBL" id="CAG8574573.1"/>
    </source>
</evidence>
<dbReference type="EMBL" id="CAJVPK010001166">
    <property type="protein sequence ID" value="CAG8574573.1"/>
    <property type="molecule type" value="Genomic_DNA"/>
</dbReference>
<organism evidence="2 3">
    <name type="scientific">Diversispora eburnea</name>
    <dbReference type="NCBI Taxonomy" id="1213867"/>
    <lineage>
        <taxon>Eukaryota</taxon>
        <taxon>Fungi</taxon>
        <taxon>Fungi incertae sedis</taxon>
        <taxon>Mucoromycota</taxon>
        <taxon>Glomeromycotina</taxon>
        <taxon>Glomeromycetes</taxon>
        <taxon>Diversisporales</taxon>
        <taxon>Diversisporaceae</taxon>
        <taxon>Diversispora</taxon>
    </lineage>
</organism>
<name>A0A9N9BRA1_9GLOM</name>
<feature type="compositionally biased region" description="Low complexity" evidence="1">
    <location>
        <begin position="1"/>
        <end position="27"/>
    </location>
</feature>
<evidence type="ECO:0000256" key="1">
    <source>
        <dbReference type="SAM" id="MobiDB-lite"/>
    </source>
</evidence>
<dbReference type="AlphaFoldDB" id="A0A9N9BRA1"/>
<gene>
    <name evidence="2" type="ORF">DEBURN_LOCUS8259</name>
</gene>
<sequence length="46" mass="4825">MNNGMTNSTTSITSSSNPTLSPSIINSTATQRRRGRSTTPKPMGGK</sequence>
<dbReference type="Proteomes" id="UP000789706">
    <property type="component" value="Unassembled WGS sequence"/>
</dbReference>
<proteinExistence type="predicted"/>
<comment type="caution">
    <text evidence="2">The sequence shown here is derived from an EMBL/GenBank/DDBJ whole genome shotgun (WGS) entry which is preliminary data.</text>
</comment>
<reference evidence="2" key="1">
    <citation type="submission" date="2021-06" db="EMBL/GenBank/DDBJ databases">
        <authorList>
            <person name="Kallberg Y."/>
            <person name="Tangrot J."/>
            <person name="Rosling A."/>
        </authorList>
    </citation>
    <scope>NUCLEOTIDE SEQUENCE</scope>
    <source>
        <strain evidence="2">AZ414A</strain>
    </source>
</reference>
<accession>A0A9N9BRA1</accession>
<evidence type="ECO:0000313" key="3">
    <source>
        <dbReference type="Proteomes" id="UP000789706"/>
    </source>
</evidence>
<keyword evidence="3" id="KW-1185">Reference proteome</keyword>